<dbReference type="InterPro" id="IPR027417">
    <property type="entry name" value="P-loop_NTPase"/>
</dbReference>
<dbReference type="GO" id="GO:0005524">
    <property type="term" value="F:ATP binding"/>
    <property type="evidence" value="ECO:0007669"/>
    <property type="project" value="UniProtKB-KW"/>
</dbReference>
<feature type="domain" description="ABC transporter" evidence="6">
    <location>
        <begin position="9"/>
        <end position="240"/>
    </location>
</feature>
<evidence type="ECO:0000256" key="1">
    <source>
        <dbReference type="ARBA" id="ARBA00005417"/>
    </source>
</evidence>
<dbReference type="AlphaFoldDB" id="A0AAP3XS14"/>
<dbReference type="PROSITE" id="PS00211">
    <property type="entry name" value="ABC_TRANSPORTER_1"/>
    <property type="match status" value="1"/>
</dbReference>
<dbReference type="NCBIfam" id="TIGR03864">
    <property type="entry name" value="PQQ_ABC_ATP"/>
    <property type="match status" value="1"/>
</dbReference>
<dbReference type="PANTHER" id="PTHR42711:SF5">
    <property type="entry name" value="ABC TRANSPORTER ATP-BINDING PROTEIN NATA"/>
    <property type="match status" value="1"/>
</dbReference>
<evidence type="ECO:0000256" key="5">
    <source>
        <dbReference type="ARBA" id="ARBA00022840"/>
    </source>
</evidence>
<keyword evidence="2" id="KW-0813">Transport</keyword>
<dbReference type="InterPro" id="IPR003593">
    <property type="entry name" value="AAA+_ATPase"/>
</dbReference>
<evidence type="ECO:0000256" key="3">
    <source>
        <dbReference type="ARBA" id="ARBA00022458"/>
    </source>
</evidence>
<dbReference type="EMBL" id="JARGEQ010000102">
    <property type="protein sequence ID" value="MDF1586956.1"/>
    <property type="molecule type" value="Genomic_DNA"/>
</dbReference>
<dbReference type="Gene3D" id="3.40.50.300">
    <property type="entry name" value="P-loop containing nucleotide triphosphate hydrolases"/>
    <property type="match status" value="1"/>
</dbReference>
<gene>
    <name evidence="7" type="ORF">PZ740_11265</name>
</gene>
<sequence>MSATMPPALQLEALSYAYARGRPALQDVSFSVPPGSFTALLGPNGAGKTTLLSLVTRLFQAPGGRVLVCGHDLRQAPRAALGAMGVVFQQLTLDLDLTVIQNLRYSALLHGLSGTLARTRIEEALARAGLEERGRTMVRALSGGMRRRLEIARGLLHEPRLLVLDEPTVGLDVDSRREIVAEVHAFCREKGLAVLWTTHLIDEVWPEDRLVVLHGGRVRAAGSVREVMGKANAGSVGEAFGALTRGKAA</sequence>
<dbReference type="Pfam" id="PF00005">
    <property type="entry name" value="ABC_tran"/>
    <property type="match status" value="1"/>
</dbReference>
<evidence type="ECO:0000259" key="6">
    <source>
        <dbReference type="PROSITE" id="PS50893"/>
    </source>
</evidence>
<protein>
    <submittedName>
        <fullName evidence="7">ABC transporter ATP-binding protein</fullName>
    </submittedName>
</protein>
<dbReference type="RefSeq" id="WP_327789378.1">
    <property type="nucleotide sequence ID" value="NZ_JARGEQ010000102.1"/>
</dbReference>
<dbReference type="SMART" id="SM00382">
    <property type="entry name" value="AAA"/>
    <property type="match status" value="1"/>
</dbReference>
<dbReference type="InterPro" id="IPR003439">
    <property type="entry name" value="ABC_transporter-like_ATP-bd"/>
</dbReference>
<reference evidence="7 8" key="1">
    <citation type="submission" date="2023-03" db="EMBL/GenBank/DDBJ databases">
        <title>YIM 152171 draft genome.</title>
        <authorList>
            <person name="Yang Z."/>
        </authorList>
    </citation>
    <scope>NUCLEOTIDE SEQUENCE [LARGE SCALE GENOMIC DNA]</scope>
    <source>
        <strain evidence="7 8">YIM 152171</strain>
    </source>
</reference>
<dbReference type="GO" id="GO:0016887">
    <property type="term" value="F:ATP hydrolysis activity"/>
    <property type="evidence" value="ECO:0007669"/>
    <property type="project" value="InterPro"/>
</dbReference>
<keyword evidence="4" id="KW-0547">Nucleotide-binding</keyword>
<dbReference type="Proteomes" id="UP001301140">
    <property type="component" value="Unassembled WGS sequence"/>
</dbReference>
<organism evidence="7 8">
    <name type="scientific">Marinimicrococcus flavescens</name>
    <dbReference type="NCBI Taxonomy" id="3031815"/>
    <lineage>
        <taxon>Bacteria</taxon>
        <taxon>Pseudomonadati</taxon>
        <taxon>Pseudomonadota</taxon>
        <taxon>Alphaproteobacteria</taxon>
        <taxon>Geminicoccales</taxon>
        <taxon>Geminicoccaceae</taxon>
        <taxon>Marinimicrococcus</taxon>
    </lineage>
</organism>
<name>A0AAP3XS14_9PROT</name>
<keyword evidence="8" id="KW-1185">Reference proteome</keyword>
<keyword evidence="3" id="KW-0536">Nodulation</keyword>
<evidence type="ECO:0000313" key="8">
    <source>
        <dbReference type="Proteomes" id="UP001301140"/>
    </source>
</evidence>
<dbReference type="InterPro" id="IPR022467">
    <property type="entry name" value="ABC_transprt_ATP-bd_su_PQQ"/>
</dbReference>
<accession>A0AAP3XS14</accession>
<proteinExistence type="inferred from homology"/>
<evidence type="ECO:0000256" key="4">
    <source>
        <dbReference type="ARBA" id="ARBA00022741"/>
    </source>
</evidence>
<keyword evidence="5 7" id="KW-0067">ATP-binding</keyword>
<dbReference type="InterPro" id="IPR050763">
    <property type="entry name" value="ABC_transporter_ATP-binding"/>
</dbReference>
<comment type="caution">
    <text evidence="7">The sequence shown here is derived from an EMBL/GenBank/DDBJ whole genome shotgun (WGS) entry which is preliminary data.</text>
</comment>
<dbReference type="SUPFAM" id="SSF52540">
    <property type="entry name" value="P-loop containing nucleoside triphosphate hydrolases"/>
    <property type="match status" value="1"/>
</dbReference>
<evidence type="ECO:0000313" key="7">
    <source>
        <dbReference type="EMBL" id="MDF1586956.1"/>
    </source>
</evidence>
<dbReference type="InterPro" id="IPR017871">
    <property type="entry name" value="ABC_transporter-like_CS"/>
</dbReference>
<comment type="similarity">
    <text evidence="1">Belongs to the ABC transporter superfamily.</text>
</comment>
<dbReference type="PANTHER" id="PTHR42711">
    <property type="entry name" value="ABC TRANSPORTER ATP-BINDING PROTEIN"/>
    <property type="match status" value="1"/>
</dbReference>
<dbReference type="PROSITE" id="PS50893">
    <property type="entry name" value="ABC_TRANSPORTER_2"/>
    <property type="match status" value="1"/>
</dbReference>
<evidence type="ECO:0000256" key="2">
    <source>
        <dbReference type="ARBA" id="ARBA00022448"/>
    </source>
</evidence>